<dbReference type="Gene3D" id="3.90.550.10">
    <property type="entry name" value="Spore Coat Polysaccharide Biosynthesis Protein SpsA, Chain A"/>
    <property type="match status" value="1"/>
</dbReference>
<keyword evidence="2" id="KW-0548">Nucleotidyltransferase</keyword>
<evidence type="ECO:0000256" key="2">
    <source>
        <dbReference type="ARBA" id="ARBA00022695"/>
    </source>
</evidence>
<name>A0AAU8CPL5_9HYPH</name>
<evidence type="ECO:0000256" key="1">
    <source>
        <dbReference type="ARBA" id="ARBA00022679"/>
    </source>
</evidence>
<dbReference type="InterPro" id="IPR050065">
    <property type="entry name" value="GlmU-like"/>
</dbReference>
<dbReference type="Pfam" id="PF12804">
    <property type="entry name" value="NTP_transf_3"/>
    <property type="match status" value="1"/>
</dbReference>
<feature type="domain" description="MobA-like NTP transferase" evidence="4">
    <location>
        <begin position="8"/>
        <end position="136"/>
    </location>
</feature>
<dbReference type="EMBL" id="CP159253">
    <property type="protein sequence ID" value="XCG48533.1"/>
    <property type="molecule type" value="Genomic_DNA"/>
</dbReference>
<keyword evidence="1" id="KW-0808">Transferase</keyword>
<accession>A0AAU8CPL5</accession>
<sequence>MNGAPDTAMVLAAGLGIRMRPITATKPKPLIEVAGKPLLDWGLDSLAEVGVAKAVVNVHYLPEQIVAYVSRRQKPRIIISDESAGLLDSAGGIVKALPELGSKPFYVINADTFWVDEAEPNLGRLAAAWDESKMDMLLMLADLGSATGHSGGTDFLVAPDGRLARAGSDPSGLIYAGATIVHPRIFAGAAITKQSLNLYFDRAIAAGRLFGLRMNGSWITVGTPGAIAPAEAAVARAQAVGA</sequence>
<keyword evidence="3" id="KW-0460">Magnesium</keyword>
<reference evidence="5" key="1">
    <citation type="submission" date="2024-06" db="EMBL/GenBank/DDBJ databases">
        <title>Mesorhizobium karijinii sp. nov., a symbiont of the iconic Swainsona formosa from arid Australia.</title>
        <authorList>
            <person name="Hill Y.J."/>
            <person name="Watkin E.L.J."/>
            <person name="O'Hara G.W."/>
            <person name="Terpolilli J."/>
            <person name="Tye M.L."/>
            <person name="Kohlmeier M.G."/>
        </authorList>
    </citation>
    <scope>NUCLEOTIDE SEQUENCE</scope>
    <source>
        <strain evidence="5">WSM2240</strain>
    </source>
</reference>
<gene>
    <name evidence="5" type="ORF">ABVK50_25420</name>
</gene>
<dbReference type="GO" id="GO:0016779">
    <property type="term" value="F:nucleotidyltransferase activity"/>
    <property type="evidence" value="ECO:0007669"/>
    <property type="project" value="UniProtKB-KW"/>
</dbReference>
<dbReference type="InterPro" id="IPR025877">
    <property type="entry name" value="MobA-like_NTP_Trfase"/>
</dbReference>
<dbReference type="RefSeq" id="WP_353643935.1">
    <property type="nucleotide sequence ID" value="NZ_CP159253.1"/>
</dbReference>
<proteinExistence type="predicted"/>
<dbReference type="PANTHER" id="PTHR43584:SF8">
    <property type="entry name" value="N-ACETYLMURAMATE ALPHA-1-PHOSPHATE URIDYLYLTRANSFERASE"/>
    <property type="match status" value="1"/>
</dbReference>
<evidence type="ECO:0000313" key="5">
    <source>
        <dbReference type="EMBL" id="XCG48533.1"/>
    </source>
</evidence>
<dbReference type="PANTHER" id="PTHR43584">
    <property type="entry name" value="NUCLEOTIDYL TRANSFERASE"/>
    <property type="match status" value="1"/>
</dbReference>
<evidence type="ECO:0000256" key="3">
    <source>
        <dbReference type="ARBA" id="ARBA00022842"/>
    </source>
</evidence>
<evidence type="ECO:0000259" key="4">
    <source>
        <dbReference type="Pfam" id="PF12804"/>
    </source>
</evidence>
<organism evidence="5">
    <name type="scientific">Mesorhizobium sp. WSM2240</name>
    <dbReference type="NCBI Taxonomy" id="3228851"/>
    <lineage>
        <taxon>Bacteria</taxon>
        <taxon>Pseudomonadati</taxon>
        <taxon>Pseudomonadota</taxon>
        <taxon>Alphaproteobacteria</taxon>
        <taxon>Hyphomicrobiales</taxon>
        <taxon>Phyllobacteriaceae</taxon>
        <taxon>Mesorhizobium</taxon>
    </lineage>
</organism>
<dbReference type="InterPro" id="IPR029044">
    <property type="entry name" value="Nucleotide-diphossugar_trans"/>
</dbReference>
<dbReference type="CDD" id="cd06422">
    <property type="entry name" value="NTP_transferase_like_1"/>
    <property type="match status" value="1"/>
</dbReference>
<dbReference type="AlphaFoldDB" id="A0AAU8CPL5"/>
<dbReference type="SUPFAM" id="SSF53448">
    <property type="entry name" value="Nucleotide-diphospho-sugar transferases"/>
    <property type="match status" value="1"/>
</dbReference>
<protein>
    <submittedName>
        <fullName evidence="5">Nucleotidyltransferase family protein</fullName>
    </submittedName>
</protein>